<evidence type="ECO:0000259" key="11">
    <source>
        <dbReference type="Pfam" id="PF00931"/>
    </source>
</evidence>
<comment type="subcellular location">
    <subcellularLocation>
        <location evidence="2">Cytoplasm</location>
    </subcellularLocation>
</comment>
<name>A0AAV1EGV5_OLDCO</name>
<accession>A0AAV1EGV5</accession>
<evidence type="ECO:0000256" key="4">
    <source>
        <dbReference type="ARBA" id="ARBA00022490"/>
    </source>
</evidence>
<dbReference type="Pfam" id="PF00931">
    <property type="entry name" value="NB-ARC"/>
    <property type="match status" value="1"/>
</dbReference>
<evidence type="ECO:0000256" key="5">
    <source>
        <dbReference type="ARBA" id="ARBA00022614"/>
    </source>
</evidence>
<comment type="similarity">
    <text evidence="3">Belongs to the disease resistance NB-LRR family.</text>
</comment>
<protein>
    <submittedName>
        <fullName evidence="14">OLC1v1020550C1</fullName>
    </submittedName>
</protein>
<evidence type="ECO:0000313" key="14">
    <source>
        <dbReference type="EMBL" id="CAI9118923.1"/>
    </source>
</evidence>
<evidence type="ECO:0000259" key="13">
    <source>
        <dbReference type="Pfam" id="PF23598"/>
    </source>
</evidence>
<evidence type="ECO:0000256" key="1">
    <source>
        <dbReference type="ARBA" id="ARBA00002074"/>
    </source>
</evidence>
<keyword evidence="15" id="KW-1185">Reference proteome</keyword>
<dbReference type="InterPro" id="IPR027417">
    <property type="entry name" value="P-loop_NTPase"/>
</dbReference>
<organism evidence="14 15">
    <name type="scientific">Oldenlandia corymbosa var. corymbosa</name>
    <dbReference type="NCBI Taxonomy" id="529605"/>
    <lineage>
        <taxon>Eukaryota</taxon>
        <taxon>Viridiplantae</taxon>
        <taxon>Streptophyta</taxon>
        <taxon>Embryophyta</taxon>
        <taxon>Tracheophyta</taxon>
        <taxon>Spermatophyta</taxon>
        <taxon>Magnoliopsida</taxon>
        <taxon>eudicotyledons</taxon>
        <taxon>Gunneridae</taxon>
        <taxon>Pentapetalae</taxon>
        <taxon>asterids</taxon>
        <taxon>lamiids</taxon>
        <taxon>Gentianales</taxon>
        <taxon>Rubiaceae</taxon>
        <taxon>Rubioideae</taxon>
        <taxon>Spermacoceae</taxon>
        <taxon>Hedyotis-Oldenlandia complex</taxon>
        <taxon>Oldenlandia</taxon>
    </lineage>
</organism>
<dbReference type="InterPro" id="IPR002182">
    <property type="entry name" value="NB-ARC"/>
</dbReference>
<dbReference type="FunFam" id="1.10.10.10:FF:000322">
    <property type="entry name" value="Probable disease resistance protein At1g63360"/>
    <property type="match status" value="1"/>
</dbReference>
<dbReference type="SUPFAM" id="SSF52540">
    <property type="entry name" value="P-loop containing nucleoside triphosphate hydrolases"/>
    <property type="match status" value="1"/>
</dbReference>
<keyword evidence="5" id="KW-0433">Leucine-rich repeat</keyword>
<evidence type="ECO:0000256" key="6">
    <source>
        <dbReference type="ARBA" id="ARBA00022667"/>
    </source>
</evidence>
<keyword evidence="7" id="KW-0677">Repeat</keyword>
<sequence>MSSTLFDVIGSALQQLHSQDETVQYEVLENLVMFLRDVKIFALSARKSRDAANVAFFLVKIEDCVCRISKNIHTFHSSGDGFSSTDDRHQAIQEPERSVTDLGREDEIPQRVEDFINYVVVDNILDLVSASYSSIMKEINSIKSEIQKRPEHKVEELTATHSHIQSAVPSMATKEVVGFNDEAKSIKREAPLGIKEVDDCSRCRKKVLMDLLSQDAPGDYSKMSVYDIGDRLRRSLKKKPYLIFLDDVWEGGVLESLQEFFLDDLQGSRILVTSHHHDVAPEPHILRQLNKEESLDLLGRRLFRRNVWSSELNDLKSDILELNYRHLPEHLKPCFLYLASFEEDEQISVKSLLQLWMAEGFVRETQEKRPLEVAETYLNDLIRRSLVMVGEQKYDGKAKTCRVHDLLHELCLRKAKDEQLFHFLGGQYNVLSAFDEPLYRWRLCFCSGITDFTSAKVLYPRVYSLHFKHFEERPSMQNISFMMHFSKLRVLNLVKTRFDKIPSSIGLLVRLTYLAIQCSERYIPSKISELSNLETFILRVIGQKEVYLQSGFLKLQRLKNLHVIKSWGILPINFLDSTSNLIHLDKMSGVKITDFEEDNMESLMKKFPNIRRLRCEFEVSGGRRAETLEIVFPELLSQLESLEVSVFRPHGPFRGWVDFGLPLNLRKITLKEFHVSSRSLPAIDDTWRMDENEFSKQRFLRLDFYLLRSWSGDYGQLECLEKLELENCWSFEELPSCLENCPMLQMIDVRIVGEDTPY</sequence>
<feature type="domain" description="NB-ARC" evidence="11">
    <location>
        <begin position="215"/>
        <end position="305"/>
    </location>
</feature>
<dbReference type="GO" id="GO:0005737">
    <property type="term" value="C:cytoplasm"/>
    <property type="evidence" value="ECO:0007669"/>
    <property type="project" value="UniProtKB-SubCell"/>
</dbReference>
<feature type="domain" description="Disease resistance protein winged helix" evidence="12">
    <location>
        <begin position="341"/>
        <end position="411"/>
    </location>
</feature>
<evidence type="ECO:0000259" key="12">
    <source>
        <dbReference type="Pfam" id="PF23559"/>
    </source>
</evidence>
<keyword evidence="9" id="KW-0611">Plant defense</keyword>
<dbReference type="InterPro" id="IPR055414">
    <property type="entry name" value="LRR_R13L4/SHOC2-like"/>
</dbReference>
<proteinExistence type="inferred from homology"/>
<dbReference type="Proteomes" id="UP001161247">
    <property type="component" value="Chromosome 9"/>
</dbReference>
<evidence type="ECO:0000256" key="8">
    <source>
        <dbReference type="ARBA" id="ARBA00022741"/>
    </source>
</evidence>
<gene>
    <name evidence="14" type="ORF">OLC1_LOCUS24690</name>
</gene>
<dbReference type="PANTHER" id="PTHR23155">
    <property type="entry name" value="DISEASE RESISTANCE PROTEIN RP"/>
    <property type="match status" value="1"/>
</dbReference>
<evidence type="ECO:0000256" key="9">
    <source>
        <dbReference type="ARBA" id="ARBA00022821"/>
    </source>
</evidence>
<dbReference type="Gene3D" id="3.80.10.10">
    <property type="entry name" value="Ribonuclease Inhibitor"/>
    <property type="match status" value="1"/>
</dbReference>
<dbReference type="GO" id="GO:0043531">
    <property type="term" value="F:ADP binding"/>
    <property type="evidence" value="ECO:0007669"/>
    <property type="project" value="InterPro"/>
</dbReference>
<evidence type="ECO:0000256" key="3">
    <source>
        <dbReference type="ARBA" id="ARBA00008894"/>
    </source>
</evidence>
<dbReference type="InterPro" id="IPR044974">
    <property type="entry name" value="Disease_R_plants"/>
</dbReference>
<reference evidence="14" key="1">
    <citation type="submission" date="2023-03" db="EMBL/GenBank/DDBJ databases">
        <authorList>
            <person name="Julca I."/>
        </authorList>
    </citation>
    <scope>NUCLEOTIDE SEQUENCE</scope>
</reference>
<dbReference type="SUPFAM" id="SSF52058">
    <property type="entry name" value="L domain-like"/>
    <property type="match status" value="1"/>
</dbReference>
<dbReference type="PANTHER" id="PTHR23155:SF1152">
    <property type="entry name" value="AAA+ ATPASE DOMAIN-CONTAINING PROTEIN"/>
    <property type="match status" value="1"/>
</dbReference>
<evidence type="ECO:0000256" key="2">
    <source>
        <dbReference type="ARBA" id="ARBA00004496"/>
    </source>
</evidence>
<keyword evidence="10" id="KW-0067">ATP-binding</keyword>
<keyword evidence="4" id="KW-0963">Cytoplasm</keyword>
<dbReference type="InterPro" id="IPR058922">
    <property type="entry name" value="WHD_DRP"/>
</dbReference>
<dbReference type="Gene3D" id="3.40.50.300">
    <property type="entry name" value="P-loop containing nucleotide triphosphate hydrolases"/>
    <property type="match status" value="1"/>
</dbReference>
<dbReference type="Pfam" id="PF23559">
    <property type="entry name" value="WHD_DRP"/>
    <property type="match status" value="1"/>
</dbReference>
<keyword evidence="8" id="KW-0547">Nucleotide-binding</keyword>
<dbReference type="EMBL" id="OX459126">
    <property type="protein sequence ID" value="CAI9118923.1"/>
    <property type="molecule type" value="Genomic_DNA"/>
</dbReference>
<dbReference type="GO" id="GO:0009626">
    <property type="term" value="P:plant-type hypersensitive response"/>
    <property type="evidence" value="ECO:0007669"/>
    <property type="project" value="UniProtKB-KW"/>
</dbReference>
<dbReference type="InterPro" id="IPR032675">
    <property type="entry name" value="LRR_dom_sf"/>
</dbReference>
<dbReference type="Gene3D" id="1.10.10.10">
    <property type="entry name" value="Winged helix-like DNA-binding domain superfamily/Winged helix DNA-binding domain"/>
    <property type="match status" value="1"/>
</dbReference>
<evidence type="ECO:0000256" key="7">
    <source>
        <dbReference type="ARBA" id="ARBA00022737"/>
    </source>
</evidence>
<dbReference type="InterPro" id="IPR036388">
    <property type="entry name" value="WH-like_DNA-bd_sf"/>
</dbReference>
<dbReference type="Pfam" id="PF23598">
    <property type="entry name" value="LRR_14"/>
    <property type="match status" value="1"/>
</dbReference>
<feature type="domain" description="Disease resistance R13L4/SHOC-2-like LRR" evidence="13">
    <location>
        <begin position="476"/>
        <end position="674"/>
    </location>
</feature>
<evidence type="ECO:0000256" key="10">
    <source>
        <dbReference type="ARBA" id="ARBA00022840"/>
    </source>
</evidence>
<keyword evidence="6" id="KW-0381">Hypersensitive response</keyword>
<dbReference type="GO" id="GO:0005524">
    <property type="term" value="F:ATP binding"/>
    <property type="evidence" value="ECO:0007669"/>
    <property type="project" value="UniProtKB-KW"/>
</dbReference>
<comment type="function">
    <text evidence="1">Confers resistance to late blight (Phytophthora infestans) races carrying the avirulence gene Avr1. Resistance proteins guard the plant against pathogens that contain an appropriate avirulence protein via an indirect interaction with this avirulence protein. That triggers a defense system including the hypersensitive response, which restricts the pathogen growth.</text>
</comment>
<evidence type="ECO:0000313" key="15">
    <source>
        <dbReference type="Proteomes" id="UP001161247"/>
    </source>
</evidence>
<dbReference type="AlphaFoldDB" id="A0AAV1EGV5"/>